<reference evidence="1 2" key="1">
    <citation type="submission" date="2020-04" db="EMBL/GenBank/DDBJ databases">
        <title>Genome analysis and antimicrobial resistance characteristics of Chryseobacterium aquaticum isolated from farmed salmonids.</title>
        <authorList>
            <person name="Saticioglu I.B."/>
            <person name="Duman M."/>
            <person name="Altun S."/>
        </authorList>
    </citation>
    <scope>NUCLEOTIDE SEQUENCE [LARGE SCALE GENOMIC DNA]</scope>
    <source>
        <strain evidence="1 2">C-174</strain>
    </source>
</reference>
<gene>
    <name evidence="1" type="ORF">HIO71_03880</name>
</gene>
<evidence type="ECO:0000313" key="2">
    <source>
        <dbReference type="Proteomes" id="UP000548067"/>
    </source>
</evidence>
<dbReference type="RefSeq" id="WP_169320396.1">
    <property type="nucleotide sequence ID" value="NZ_JABCJF010000001.1"/>
</dbReference>
<accession>A0A848N7L9</accession>
<dbReference type="Proteomes" id="UP000548067">
    <property type="component" value="Unassembled WGS sequence"/>
</dbReference>
<proteinExistence type="predicted"/>
<protein>
    <submittedName>
        <fullName evidence="1">Uncharacterized protein</fullName>
    </submittedName>
</protein>
<evidence type="ECO:0000313" key="1">
    <source>
        <dbReference type="EMBL" id="NMR33343.1"/>
    </source>
</evidence>
<comment type="caution">
    <text evidence="1">The sequence shown here is derived from an EMBL/GenBank/DDBJ whole genome shotgun (WGS) entry which is preliminary data.</text>
</comment>
<dbReference type="AlphaFoldDB" id="A0A848N7L9"/>
<dbReference type="EMBL" id="JABCJF010000001">
    <property type="protein sequence ID" value="NMR33343.1"/>
    <property type="molecule type" value="Genomic_DNA"/>
</dbReference>
<name>A0A848N7L9_9FLAO</name>
<sequence length="52" mass="6258">MIKEDLENIFDGFENLSKSDKLIVNQEFVEFIKQRKAWLETLTDDNILRTLR</sequence>
<organism evidence="1 2">
    <name type="scientific">Chryseobacterium aquaticum</name>
    <dbReference type="NCBI Taxonomy" id="452084"/>
    <lineage>
        <taxon>Bacteria</taxon>
        <taxon>Pseudomonadati</taxon>
        <taxon>Bacteroidota</taxon>
        <taxon>Flavobacteriia</taxon>
        <taxon>Flavobacteriales</taxon>
        <taxon>Weeksellaceae</taxon>
        <taxon>Chryseobacterium group</taxon>
        <taxon>Chryseobacterium</taxon>
    </lineage>
</organism>